<dbReference type="GO" id="GO:0030011">
    <property type="term" value="P:maintenance of cell polarity"/>
    <property type="evidence" value="ECO:0007669"/>
    <property type="project" value="TreeGrafter"/>
</dbReference>
<feature type="domain" description="PH" evidence="8">
    <location>
        <begin position="262"/>
        <end position="364"/>
    </location>
</feature>
<dbReference type="CDD" id="cd13292">
    <property type="entry name" value="PH_Osh1p_Osh2p_yeast"/>
    <property type="match status" value="1"/>
</dbReference>
<dbReference type="InterPro" id="IPR037239">
    <property type="entry name" value="OSBP_sf"/>
</dbReference>
<keyword evidence="4" id="KW-0445">Lipid transport</keyword>
<dbReference type="Pfam" id="PF12796">
    <property type="entry name" value="Ank_2"/>
    <property type="match status" value="1"/>
</dbReference>
<dbReference type="SMART" id="SM00233">
    <property type="entry name" value="PH"/>
    <property type="match status" value="1"/>
</dbReference>
<feature type="repeat" description="ANK" evidence="6">
    <location>
        <begin position="193"/>
        <end position="225"/>
    </location>
</feature>
<keyword evidence="2" id="KW-0813">Transport</keyword>
<dbReference type="PANTHER" id="PTHR10972">
    <property type="entry name" value="OXYSTEROL-BINDING PROTEIN-RELATED"/>
    <property type="match status" value="1"/>
</dbReference>
<comment type="similarity">
    <text evidence="1">Belongs to the OSBP family.</text>
</comment>
<dbReference type="InterPro" id="IPR002110">
    <property type="entry name" value="Ankyrin_rpt"/>
</dbReference>
<feature type="region of interest" description="Disordered" evidence="7">
    <location>
        <begin position="370"/>
        <end position="454"/>
    </location>
</feature>
<dbReference type="GO" id="GO:0034727">
    <property type="term" value="P:piecemeal microautophagy of the nucleus"/>
    <property type="evidence" value="ECO:0007669"/>
    <property type="project" value="TreeGrafter"/>
</dbReference>
<dbReference type="GO" id="GO:0006887">
    <property type="term" value="P:exocytosis"/>
    <property type="evidence" value="ECO:0007669"/>
    <property type="project" value="TreeGrafter"/>
</dbReference>
<dbReference type="SUPFAM" id="SSF144000">
    <property type="entry name" value="Oxysterol-binding protein-like"/>
    <property type="match status" value="1"/>
</dbReference>
<dbReference type="PANTHER" id="PTHR10972:SF205">
    <property type="entry name" value="OXYSTEROL-BINDING PROTEIN 1"/>
    <property type="match status" value="1"/>
</dbReference>
<keyword evidence="3" id="KW-0597">Phosphoprotein</keyword>
<proteinExistence type="inferred from homology"/>
<dbReference type="GO" id="GO:0005886">
    <property type="term" value="C:plasma membrane"/>
    <property type="evidence" value="ECO:0007669"/>
    <property type="project" value="TreeGrafter"/>
</dbReference>
<dbReference type="GO" id="GO:0005829">
    <property type="term" value="C:cytosol"/>
    <property type="evidence" value="ECO:0007669"/>
    <property type="project" value="TreeGrafter"/>
</dbReference>
<dbReference type="GO" id="GO:0006869">
    <property type="term" value="P:lipid transport"/>
    <property type="evidence" value="ECO:0007669"/>
    <property type="project" value="UniProtKB-KW"/>
</dbReference>
<dbReference type="GO" id="GO:0005635">
    <property type="term" value="C:nuclear envelope"/>
    <property type="evidence" value="ECO:0007669"/>
    <property type="project" value="TreeGrafter"/>
</dbReference>
<evidence type="ECO:0000256" key="5">
    <source>
        <dbReference type="ARBA" id="ARBA00023121"/>
    </source>
</evidence>
<dbReference type="GO" id="GO:0032934">
    <property type="term" value="F:sterol binding"/>
    <property type="evidence" value="ECO:0007669"/>
    <property type="project" value="TreeGrafter"/>
</dbReference>
<dbReference type="InterPro" id="IPR036770">
    <property type="entry name" value="Ankyrin_rpt-contain_sf"/>
</dbReference>
<dbReference type="InterPro" id="IPR001849">
    <property type="entry name" value="PH_domain"/>
</dbReference>
<keyword evidence="10" id="KW-1185">Reference proteome</keyword>
<dbReference type="Pfam" id="PF00169">
    <property type="entry name" value="PH"/>
    <property type="match status" value="1"/>
</dbReference>
<keyword evidence="5" id="KW-0446">Lipid-binding</keyword>
<dbReference type="EMBL" id="JASBNA010000011">
    <property type="protein sequence ID" value="KAK7688362.1"/>
    <property type="molecule type" value="Genomic_DNA"/>
</dbReference>
<protein>
    <recommendedName>
        <fullName evidence="8">PH domain-containing protein</fullName>
    </recommendedName>
</protein>
<dbReference type="InterPro" id="IPR011993">
    <property type="entry name" value="PH-like_dom_sf"/>
</dbReference>
<evidence type="ECO:0000259" key="8">
    <source>
        <dbReference type="PROSITE" id="PS50003"/>
    </source>
</evidence>
<evidence type="ECO:0000256" key="1">
    <source>
        <dbReference type="ARBA" id="ARBA00008842"/>
    </source>
</evidence>
<evidence type="ECO:0000256" key="4">
    <source>
        <dbReference type="ARBA" id="ARBA00023055"/>
    </source>
</evidence>
<sequence length="821" mass="90459">MSSIASSSHSGGDSLFQVKFLAVLRSGDPANLHPFLTELSKGSRTSIDNSENDLATTALHLAVRCGPCDMIVPLLSHRSVSPNSVYPPGSGTTPLHLAASLGREDVVNLLLEQPGIDDTLRDSHGRTCLEVAKGKGTVKAIKDSRAFLTASFRSLLRTYIMSPSNERIPDALVSLLSSPRIRLVDLSYLDDASGTTLLHEVAKRKDLRGIEIAIRAGADVFVRDRRGRNVIESVGKDDRVKVFLRQFANQDSTLIEPPSTEPPEHKGYLNKYTNVAKGYNTRWFVLRNGVLSYFRHQEDENVASRGSIAMKTAVLKNTPGSGGLRFEVHSTPTRGTSGAQKWYIKANHPVEASRWIQALTKSIEWAQREAEKERMSMESDLSSLKPPSTKGAPSHSSRTTSRKSDVSGLVSGASSLAEDDADHHNDGEEHREKDSEESSVAESQRSPPHNDSFELHGYSAVAQVDLTSQLLTSLFSTPTPPTEEMKKAVLDAFGAAHSMLSEYVGMVKEREDWWKDELKKEHDRQNIWEESLKVVVKEGQVLEDELRNRSRRRSRMVDPSYFTAASVSEMGTLRNRPSHLAISPPGTATLKGKEKAEAEMAVQDSTAEIISSMVPETAERQIPITLPRPPMISPTNTIVPTRPLSIAITTPPGGDRESIIDTDEEDEFFDAIESNTLPLLVSESLANPTHPGTPINANISNTEQYSGYAQLRDRLAITTDDRPPMSLWAVLKNSIGKDLTKISFPVFFNEPTSMLQRMAEDMEFSECLDAAASERDPHRRIAFVAAFAMSNYSSTIGRIAKPFNPMLVRILLIFLGVTAAY</sequence>
<keyword evidence="6" id="KW-0040">ANK repeat</keyword>
<evidence type="ECO:0000256" key="6">
    <source>
        <dbReference type="PROSITE-ProRule" id="PRU00023"/>
    </source>
</evidence>
<organism evidence="9 10">
    <name type="scientific">Cerrena zonata</name>
    <dbReference type="NCBI Taxonomy" id="2478898"/>
    <lineage>
        <taxon>Eukaryota</taxon>
        <taxon>Fungi</taxon>
        <taxon>Dikarya</taxon>
        <taxon>Basidiomycota</taxon>
        <taxon>Agaricomycotina</taxon>
        <taxon>Agaricomycetes</taxon>
        <taxon>Polyporales</taxon>
        <taxon>Cerrenaceae</taxon>
        <taxon>Cerrena</taxon>
    </lineage>
</organism>
<dbReference type="SUPFAM" id="SSF48403">
    <property type="entry name" value="Ankyrin repeat"/>
    <property type="match status" value="1"/>
</dbReference>
<dbReference type="SUPFAM" id="SSF50729">
    <property type="entry name" value="PH domain-like"/>
    <property type="match status" value="1"/>
</dbReference>
<dbReference type="PROSITE" id="PS50003">
    <property type="entry name" value="PH_DOMAIN"/>
    <property type="match status" value="1"/>
</dbReference>
<name>A0AAW0GEI5_9APHY</name>
<dbReference type="Pfam" id="PF01237">
    <property type="entry name" value="Oxysterol_BP"/>
    <property type="match status" value="1"/>
</dbReference>
<dbReference type="Proteomes" id="UP001385951">
    <property type="component" value="Unassembled WGS sequence"/>
</dbReference>
<dbReference type="Gene3D" id="2.30.29.30">
    <property type="entry name" value="Pleckstrin-homology domain (PH domain)/Phosphotyrosine-binding domain (PTB)"/>
    <property type="match status" value="1"/>
</dbReference>
<evidence type="ECO:0000313" key="10">
    <source>
        <dbReference type="Proteomes" id="UP001385951"/>
    </source>
</evidence>
<dbReference type="SMART" id="SM00248">
    <property type="entry name" value="ANK"/>
    <property type="match status" value="3"/>
</dbReference>
<evidence type="ECO:0000256" key="7">
    <source>
        <dbReference type="SAM" id="MobiDB-lite"/>
    </source>
</evidence>
<feature type="compositionally biased region" description="Polar residues" evidence="7">
    <location>
        <begin position="438"/>
        <end position="449"/>
    </location>
</feature>
<evidence type="ECO:0000313" key="9">
    <source>
        <dbReference type="EMBL" id="KAK7688362.1"/>
    </source>
</evidence>
<dbReference type="AlphaFoldDB" id="A0AAW0GEI5"/>
<dbReference type="GO" id="GO:0097038">
    <property type="term" value="C:perinuclear endoplasmic reticulum"/>
    <property type="evidence" value="ECO:0007669"/>
    <property type="project" value="TreeGrafter"/>
</dbReference>
<dbReference type="InterPro" id="IPR000648">
    <property type="entry name" value="Oxysterol-bd"/>
</dbReference>
<reference evidence="9 10" key="1">
    <citation type="submission" date="2022-09" db="EMBL/GenBank/DDBJ databases">
        <authorList>
            <person name="Palmer J.M."/>
        </authorList>
    </citation>
    <scope>NUCLEOTIDE SEQUENCE [LARGE SCALE GENOMIC DNA]</scope>
    <source>
        <strain evidence="9 10">DSM 7382</strain>
    </source>
</reference>
<gene>
    <name evidence="9" type="ORF">QCA50_008734</name>
</gene>
<feature type="repeat" description="ANK" evidence="6">
    <location>
        <begin position="90"/>
        <end position="112"/>
    </location>
</feature>
<comment type="caution">
    <text evidence="9">The sequence shown here is derived from an EMBL/GenBank/DDBJ whole genome shotgun (WGS) entry which is preliminary data.</text>
</comment>
<dbReference type="Gene3D" id="1.25.40.20">
    <property type="entry name" value="Ankyrin repeat-containing domain"/>
    <property type="match status" value="1"/>
</dbReference>
<evidence type="ECO:0000256" key="3">
    <source>
        <dbReference type="ARBA" id="ARBA00022553"/>
    </source>
</evidence>
<accession>A0AAW0GEI5</accession>
<feature type="compositionally biased region" description="Basic and acidic residues" evidence="7">
    <location>
        <begin position="421"/>
        <end position="436"/>
    </location>
</feature>
<evidence type="ECO:0000256" key="2">
    <source>
        <dbReference type="ARBA" id="ARBA00022448"/>
    </source>
</evidence>
<dbReference type="PROSITE" id="PS50297">
    <property type="entry name" value="ANK_REP_REGION"/>
    <property type="match status" value="1"/>
</dbReference>
<dbReference type="GO" id="GO:0006897">
    <property type="term" value="P:endocytosis"/>
    <property type="evidence" value="ECO:0007669"/>
    <property type="project" value="TreeGrafter"/>
</dbReference>
<dbReference type="PROSITE" id="PS50088">
    <property type="entry name" value="ANK_REPEAT"/>
    <property type="match status" value="2"/>
</dbReference>